<sequence>MTTFISNAPGNYWVSKCSVLSLSPGSVMALTNLVVSQLQNPNSSVSKTFDPEANLKTGMARTPPGQVALLLDSSSLKATAEVIQQTTVAPSSTIANSAAVLNMQISI</sequence>
<keyword evidence="2" id="KW-1185">Reference proteome</keyword>
<comment type="caution">
    <text evidence="1">The sequence shown here is derived from an EMBL/GenBank/DDBJ whole genome shotgun (WGS) entry which is preliminary data.</text>
</comment>
<proteinExistence type="predicted"/>
<name>A0ABD2PKK1_9PLAT</name>
<feature type="non-terminal residue" evidence="1">
    <location>
        <position position="107"/>
    </location>
</feature>
<reference evidence="1 2" key="1">
    <citation type="submission" date="2024-11" db="EMBL/GenBank/DDBJ databases">
        <title>Adaptive evolution of stress response genes in parasites aligns with host niche diversity.</title>
        <authorList>
            <person name="Hahn C."/>
            <person name="Resl P."/>
        </authorList>
    </citation>
    <scope>NUCLEOTIDE SEQUENCE [LARGE SCALE GENOMIC DNA]</scope>
    <source>
        <strain evidence="1">EGGRZ-B1_66</strain>
        <tissue evidence="1">Body</tissue>
    </source>
</reference>
<gene>
    <name evidence="1" type="ORF">Ciccas_013466</name>
</gene>
<evidence type="ECO:0000313" key="2">
    <source>
        <dbReference type="Proteomes" id="UP001626550"/>
    </source>
</evidence>
<accession>A0ABD2PKK1</accession>
<organism evidence="1 2">
    <name type="scientific">Cichlidogyrus casuarinus</name>
    <dbReference type="NCBI Taxonomy" id="1844966"/>
    <lineage>
        <taxon>Eukaryota</taxon>
        <taxon>Metazoa</taxon>
        <taxon>Spiralia</taxon>
        <taxon>Lophotrochozoa</taxon>
        <taxon>Platyhelminthes</taxon>
        <taxon>Monogenea</taxon>
        <taxon>Monopisthocotylea</taxon>
        <taxon>Dactylogyridea</taxon>
        <taxon>Ancyrocephalidae</taxon>
        <taxon>Cichlidogyrus</taxon>
    </lineage>
</organism>
<protein>
    <submittedName>
        <fullName evidence="1">Uncharacterized protein</fullName>
    </submittedName>
</protein>
<evidence type="ECO:0000313" key="1">
    <source>
        <dbReference type="EMBL" id="KAL3308009.1"/>
    </source>
</evidence>
<dbReference type="EMBL" id="JBJKFK010006046">
    <property type="protein sequence ID" value="KAL3308009.1"/>
    <property type="molecule type" value="Genomic_DNA"/>
</dbReference>
<dbReference type="Proteomes" id="UP001626550">
    <property type="component" value="Unassembled WGS sequence"/>
</dbReference>
<dbReference type="AlphaFoldDB" id="A0ABD2PKK1"/>